<gene>
    <name evidence="2" type="ORF">F0M16_21985</name>
</gene>
<name>A0A5Q6PCK8_VIBCL</name>
<evidence type="ECO:0000259" key="1">
    <source>
        <dbReference type="Pfam" id="PF03235"/>
    </source>
</evidence>
<feature type="domain" description="GmrSD restriction endonucleases N-terminal" evidence="1">
    <location>
        <begin position="76"/>
        <end position="177"/>
    </location>
</feature>
<dbReference type="Proteomes" id="UP000323225">
    <property type="component" value="Unassembled WGS sequence"/>
</dbReference>
<accession>A0A5Q6PCK8</accession>
<protein>
    <submittedName>
        <fullName evidence="2">DUF262 domain-containing protein</fullName>
    </submittedName>
</protein>
<evidence type="ECO:0000313" key="2">
    <source>
        <dbReference type="EMBL" id="KAA1252617.1"/>
    </source>
</evidence>
<dbReference type="AlphaFoldDB" id="A0A5Q6PCK8"/>
<dbReference type="EMBL" id="VUAA01000051">
    <property type="protein sequence ID" value="KAA1252617.1"/>
    <property type="molecule type" value="Genomic_DNA"/>
</dbReference>
<dbReference type="InterPro" id="IPR004919">
    <property type="entry name" value="GmrSD_N"/>
</dbReference>
<reference evidence="2 3" key="1">
    <citation type="submission" date="2019-09" db="EMBL/GenBank/DDBJ databases">
        <authorList>
            <person name="Kritzky A."/>
            <person name="Schelkanova E.Y."/>
            <person name="Alkhova Z.V."/>
            <person name="Smirnova N.I."/>
        </authorList>
    </citation>
    <scope>NUCLEOTIDE SEQUENCE [LARGE SCALE GENOMIC DNA]</scope>
    <source>
        <strain evidence="2 3">M1526</strain>
    </source>
</reference>
<organism evidence="2 3">
    <name type="scientific">Vibrio cholerae</name>
    <dbReference type="NCBI Taxonomy" id="666"/>
    <lineage>
        <taxon>Bacteria</taxon>
        <taxon>Pseudomonadati</taxon>
        <taxon>Pseudomonadota</taxon>
        <taxon>Gammaproteobacteria</taxon>
        <taxon>Vibrionales</taxon>
        <taxon>Vibrionaceae</taxon>
        <taxon>Vibrio</taxon>
    </lineage>
</organism>
<evidence type="ECO:0000313" key="3">
    <source>
        <dbReference type="Proteomes" id="UP000323225"/>
    </source>
</evidence>
<dbReference type="Pfam" id="PF03235">
    <property type="entry name" value="GmrSD_N"/>
    <property type="match status" value="1"/>
</dbReference>
<comment type="caution">
    <text evidence="2">The sequence shown here is derived from an EMBL/GenBank/DDBJ whole genome shotgun (WGS) entry which is preliminary data.</text>
</comment>
<proteinExistence type="predicted"/>
<sequence>MTNEEKLQLFEHQCRHSTYTLFAHETSIELHDAFDRLGFYLFRSEYRQLLKEKGISSVSEANSPELLKELAEKVLSCVPEFQRDNDKWTSDMQESFIHNLLKGFKAPDIILYSLDGSNSNCFILDGLQRLTAIMRFLVLSDMKFPIGNGEFIESKLVTDAGFSFFGMRSSALRIKVFHFKNELAAVDHYIEINENITHSTDDIQRAKEYRAKLIESANAQ</sequence>